<evidence type="ECO:0000313" key="2">
    <source>
        <dbReference type="Proteomes" id="UP000266178"/>
    </source>
</evidence>
<evidence type="ECO:0000313" key="1">
    <source>
        <dbReference type="EMBL" id="RIH92287.1"/>
    </source>
</evidence>
<dbReference type="RefSeq" id="WP_119357321.1">
    <property type="nucleotide sequence ID" value="NZ_BJXM01000005.1"/>
</dbReference>
<proteinExistence type="predicted"/>
<gene>
    <name evidence="1" type="ORF">Mgrana_01837</name>
</gene>
<dbReference type="AlphaFoldDB" id="A0A399F697"/>
<dbReference type="Proteomes" id="UP000266178">
    <property type="component" value="Unassembled WGS sequence"/>
</dbReference>
<accession>A0A399F697</accession>
<comment type="caution">
    <text evidence="1">The sequence shown here is derived from an EMBL/GenBank/DDBJ whole genome shotgun (WGS) entry which is preliminary data.</text>
</comment>
<reference evidence="1 2" key="1">
    <citation type="submission" date="2018-08" db="EMBL/GenBank/DDBJ databases">
        <title>Meiothermus granaticius genome AF-68 sequencing project.</title>
        <authorList>
            <person name="Da Costa M.S."/>
            <person name="Albuquerque L."/>
            <person name="Raposo P."/>
            <person name="Froufe H.J.C."/>
            <person name="Barroso C.S."/>
            <person name="Egas C."/>
        </authorList>
    </citation>
    <scope>NUCLEOTIDE SEQUENCE [LARGE SCALE GENOMIC DNA]</scope>
    <source>
        <strain evidence="1 2">AF-68</strain>
    </source>
</reference>
<sequence>MLDPAQLTQIQQTLANHKGPTLSLYLEVNPGKPENARETLTLRAKDAMKGLEVPPAVRQRVLAYLSTYNPDGRTLALFAGEDFLEGYTLPVEVPLQGVEAQWGAPDLTPLLITLDEHPRAGVVCLDREHLQYFEVVLGQIQEVEDAFRGLPTEEWRTLGEDAVGGSGGRSAGPGATGNLGRAAGGSGKDLFNHRVGAWTHRFFLRVGELLDKRVVEQGIERLILIGVPEEAVQAFPARVQQAIAQKLPALGVSRPTPAQVLQAVQDALQQAERRGEAALLAQVRERGITGVDAVLEALQEGRLHYVLVPLDLEVPAWRCANGRVGLSPEALKGFCDGQEVRPVSLRAVLPELAAANRTRLEFVGGDSATALNVELGGLGGLPRW</sequence>
<keyword evidence="2" id="KW-1185">Reference proteome</keyword>
<protein>
    <recommendedName>
        <fullName evidence="3">Peptide chain release factor 3</fullName>
    </recommendedName>
</protein>
<name>A0A399F697_9DEIN</name>
<dbReference type="EMBL" id="QWLB01000022">
    <property type="protein sequence ID" value="RIH92287.1"/>
    <property type="molecule type" value="Genomic_DNA"/>
</dbReference>
<dbReference type="OrthoDB" id="5241360at2"/>
<organism evidence="1 2">
    <name type="scientific">Meiothermus granaticius NBRC 107808</name>
    <dbReference type="NCBI Taxonomy" id="1227551"/>
    <lineage>
        <taxon>Bacteria</taxon>
        <taxon>Thermotogati</taxon>
        <taxon>Deinococcota</taxon>
        <taxon>Deinococci</taxon>
        <taxon>Thermales</taxon>
        <taxon>Thermaceae</taxon>
        <taxon>Meiothermus</taxon>
    </lineage>
</organism>
<evidence type="ECO:0008006" key="3">
    <source>
        <dbReference type="Google" id="ProtNLM"/>
    </source>
</evidence>
<dbReference type="Pfam" id="PF18854">
    <property type="entry name" value="baeRF_family10"/>
    <property type="match status" value="1"/>
</dbReference>
<dbReference type="InterPro" id="IPR041202">
    <property type="entry name" value="BaeRF_family10"/>
</dbReference>